<feature type="region of interest" description="Disordered" evidence="1">
    <location>
        <begin position="54"/>
        <end position="74"/>
    </location>
</feature>
<organism evidence="2 3">
    <name type="scientific">Sphaerisporangium melleum</name>
    <dbReference type="NCBI Taxonomy" id="321316"/>
    <lineage>
        <taxon>Bacteria</taxon>
        <taxon>Bacillati</taxon>
        <taxon>Actinomycetota</taxon>
        <taxon>Actinomycetes</taxon>
        <taxon>Streptosporangiales</taxon>
        <taxon>Streptosporangiaceae</taxon>
        <taxon>Sphaerisporangium</taxon>
    </lineage>
</organism>
<name>A0A917R1S9_9ACTN</name>
<evidence type="ECO:0000313" key="2">
    <source>
        <dbReference type="EMBL" id="GGK82399.1"/>
    </source>
</evidence>
<dbReference type="AlphaFoldDB" id="A0A917R1S9"/>
<dbReference type="EMBL" id="BMNT01000012">
    <property type="protein sequence ID" value="GGK82399.1"/>
    <property type="molecule type" value="Genomic_DNA"/>
</dbReference>
<reference evidence="2" key="1">
    <citation type="journal article" date="2014" name="Int. J. Syst. Evol. Microbiol.">
        <title>Complete genome sequence of Corynebacterium casei LMG S-19264T (=DSM 44701T), isolated from a smear-ripened cheese.</title>
        <authorList>
            <consortium name="US DOE Joint Genome Institute (JGI-PGF)"/>
            <person name="Walter F."/>
            <person name="Albersmeier A."/>
            <person name="Kalinowski J."/>
            <person name="Ruckert C."/>
        </authorList>
    </citation>
    <scope>NUCLEOTIDE SEQUENCE</scope>
    <source>
        <strain evidence="2">JCM 13064</strain>
    </source>
</reference>
<protein>
    <submittedName>
        <fullName evidence="2">Uncharacterized protein</fullName>
    </submittedName>
</protein>
<evidence type="ECO:0000313" key="3">
    <source>
        <dbReference type="Proteomes" id="UP000645217"/>
    </source>
</evidence>
<keyword evidence="3" id="KW-1185">Reference proteome</keyword>
<sequence>MPLGQVVFLPGPLRVTGHDAGPGDPANGRVLHGTGAIPVVSVQLDPSIARRSARATGFASSCPTAARAGEGSRR</sequence>
<reference evidence="2" key="2">
    <citation type="submission" date="2020-09" db="EMBL/GenBank/DDBJ databases">
        <authorList>
            <person name="Sun Q."/>
            <person name="Ohkuma M."/>
        </authorList>
    </citation>
    <scope>NUCLEOTIDE SEQUENCE</scope>
    <source>
        <strain evidence="2">JCM 13064</strain>
    </source>
</reference>
<proteinExistence type="predicted"/>
<comment type="caution">
    <text evidence="2">The sequence shown here is derived from an EMBL/GenBank/DDBJ whole genome shotgun (WGS) entry which is preliminary data.</text>
</comment>
<accession>A0A917R1S9</accession>
<dbReference type="Proteomes" id="UP000645217">
    <property type="component" value="Unassembled WGS sequence"/>
</dbReference>
<gene>
    <name evidence="2" type="ORF">GCM10007964_26320</name>
</gene>
<evidence type="ECO:0000256" key="1">
    <source>
        <dbReference type="SAM" id="MobiDB-lite"/>
    </source>
</evidence>